<evidence type="ECO:0000259" key="8">
    <source>
        <dbReference type="Pfam" id="PF07244"/>
    </source>
</evidence>
<feature type="domain" description="POTRA" evidence="8">
    <location>
        <begin position="202"/>
        <end position="261"/>
    </location>
</feature>
<dbReference type="InterPro" id="IPR010827">
    <property type="entry name" value="BamA/TamA_POTRA"/>
</dbReference>
<feature type="domain" description="POTRA" evidence="8">
    <location>
        <begin position="43"/>
        <end position="98"/>
    </location>
</feature>
<evidence type="ECO:0000256" key="5">
    <source>
        <dbReference type="ARBA" id="ARBA00023237"/>
    </source>
</evidence>
<dbReference type="EMBL" id="JADEWZ010000083">
    <property type="protein sequence ID" value="MBE9119134.1"/>
    <property type="molecule type" value="Genomic_DNA"/>
</dbReference>
<dbReference type="Pfam" id="PF01103">
    <property type="entry name" value="Omp85"/>
    <property type="match status" value="1"/>
</dbReference>
<reference evidence="10" key="1">
    <citation type="submission" date="2020-10" db="EMBL/GenBank/DDBJ databases">
        <authorList>
            <person name="Castelo-Branco R."/>
            <person name="Eusebio N."/>
            <person name="Adriana R."/>
            <person name="Vieira A."/>
            <person name="Brugerolle De Fraissinette N."/>
            <person name="Rezende De Castro R."/>
            <person name="Schneider M.P."/>
            <person name="Vasconcelos V."/>
            <person name="Leao P.N."/>
        </authorList>
    </citation>
    <scope>NUCLEOTIDE SEQUENCE</scope>
    <source>
        <strain evidence="10">LEGE 07157</strain>
    </source>
</reference>
<name>A0A8J7J712_9CYAN</name>
<evidence type="ECO:0000256" key="6">
    <source>
        <dbReference type="SAM" id="MobiDB-lite"/>
    </source>
</evidence>
<keyword evidence="3" id="KW-0732">Signal</keyword>
<evidence type="ECO:0000256" key="3">
    <source>
        <dbReference type="ARBA" id="ARBA00022729"/>
    </source>
</evidence>
<comment type="subcellular location">
    <subcellularLocation>
        <location evidence="1">Membrane</location>
    </subcellularLocation>
</comment>
<dbReference type="RefSeq" id="WP_194032226.1">
    <property type="nucleotide sequence ID" value="NZ_JADEWZ010000083.1"/>
</dbReference>
<evidence type="ECO:0000256" key="2">
    <source>
        <dbReference type="ARBA" id="ARBA00022692"/>
    </source>
</evidence>
<feature type="non-terminal residue" evidence="10">
    <location>
        <position position="1"/>
    </location>
</feature>
<evidence type="ECO:0000313" key="11">
    <source>
        <dbReference type="Proteomes" id="UP000654482"/>
    </source>
</evidence>
<keyword evidence="11" id="KW-1185">Reference proteome</keyword>
<evidence type="ECO:0000256" key="4">
    <source>
        <dbReference type="ARBA" id="ARBA00023136"/>
    </source>
</evidence>
<proteinExistence type="predicted"/>
<evidence type="ECO:0000256" key="1">
    <source>
        <dbReference type="ARBA" id="ARBA00004370"/>
    </source>
</evidence>
<comment type="caution">
    <text evidence="10">The sequence shown here is derived from an EMBL/GenBank/DDBJ whole genome shotgun (WGS) entry which is preliminary data.</text>
</comment>
<evidence type="ECO:0000259" key="7">
    <source>
        <dbReference type="Pfam" id="PF01103"/>
    </source>
</evidence>
<dbReference type="InterPro" id="IPR039910">
    <property type="entry name" value="D15-like"/>
</dbReference>
<dbReference type="AlphaFoldDB" id="A0A8J7J712"/>
<dbReference type="GO" id="GO:0019867">
    <property type="term" value="C:outer membrane"/>
    <property type="evidence" value="ECO:0007669"/>
    <property type="project" value="InterPro"/>
</dbReference>
<keyword evidence="2" id="KW-0812">Transmembrane</keyword>
<feature type="region of interest" description="Disordered" evidence="6">
    <location>
        <begin position="1"/>
        <end position="23"/>
    </location>
</feature>
<accession>A0A8J7J712</accession>
<evidence type="ECO:0000259" key="9">
    <source>
        <dbReference type="Pfam" id="PF08479"/>
    </source>
</evidence>
<dbReference type="InterPro" id="IPR000184">
    <property type="entry name" value="Bac_surfAg_D15"/>
</dbReference>
<keyword evidence="4" id="KW-0472">Membrane</keyword>
<dbReference type="PANTHER" id="PTHR12815:SF47">
    <property type="entry name" value="TRANSLOCATION AND ASSEMBLY MODULE SUBUNIT TAMA"/>
    <property type="match status" value="1"/>
</dbReference>
<dbReference type="PANTHER" id="PTHR12815">
    <property type="entry name" value="SORTING AND ASSEMBLY MACHINERY SAMM50 PROTEIN FAMILY MEMBER"/>
    <property type="match status" value="1"/>
</dbReference>
<feature type="domain" description="Bacterial surface antigen (D15)" evidence="7">
    <location>
        <begin position="289"/>
        <end position="622"/>
    </location>
</feature>
<evidence type="ECO:0000313" key="10">
    <source>
        <dbReference type="EMBL" id="MBE9119134.1"/>
    </source>
</evidence>
<keyword evidence="5" id="KW-0998">Cell outer membrane</keyword>
<dbReference type="Gene3D" id="2.40.160.50">
    <property type="entry name" value="membrane protein fhac: a member of the omp85/tpsb transporter family"/>
    <property type="match status" value="1"/>
</dbReference>
<dbReference type="Pfam" id="PF07244">
    <property type="entry name" value="POTRA"/>
    <property type="match status" value="2"/>
</dbReference>
<dbReference type="Pfam" id="PF08479">
    <property type="entry name" value="POTRA_2"/>
    <property type="match status" value="1"/>
</dbReference>
<dbReference type="Proteomes" id="UP000654482">
    <property type="component" value="Unassembled WGS sequence"/>
</dbReference>
<sequence length="622" mass="67908">RIGDSPSTLPPFTPPAEEEEAAEEPQVLVAELVIDGTNDPDLLEAIYRVIETQAGRPTTRSLLQEDVNAIFTTGFFANVTVVPEDTPLGVRITFQVEPNPILNRVAVQTIPEREGEQVLPQEKIDEIFSDQYGQILNLREFQAGILELNEWYREQGYDLAQVVGAPEVARDGTVTLVVAEGVIEDIRVRFFDDENQPTDGLTRDFIVTREIELKPGDVFNRQTAQRDLERVFGLGIFDDVKFSFEPGSDPSQVVVNVDIDEASTGSLAAGAGISSASGVFGTVSYQQQNVGGNNQTLGAELQLGFREFLFDVSFTDPWIATDPNRLSYTVNAFRRRSISLIFDEGDPEVRILAPDGDRDRPRIVRTGGGITFARPLSDSPFERPEWVVSAGFEFQGVEIQDNNGRRSARDELGNLLSFDDSGKDHLVTLRVGATQDRRNNPFQPTSGSLLRLAADQTVPIGSGSILMSRVRASYSYYIPVQLTNFTEGAQALAFNLQGGTVLGDLPPYEAFSLGGSNSVRGYEEGDVGSGRSYLQLTAEYRFPLFRINQFGIGAALFVDYGTDLGTGSSVPGNPAGVRNKPGSGLGYGVGVRVQSPLGPIRVDYGLNDQGDSRIHFGIGERF</sequence>
<gene>
    <name evidence="10" type="ORF">IQ249_25080</name>
</gene>
<organism evidence="10 11">
    <name type="scientific">Lusitaniella coriacea LEGE 07157</name>
    <dbReference type="NCBI Taxonomy" id="945747"/>
    <lineage>
        <taxon>Bacteria</taxon>
        <taxon>Bacillati</taxon>
        <taxon>Cyanobacteriota</taxon>
        <taxon>Cyanophyceae</taxon>
        <taxon>Spirulinales</taxon>
        <taxon>Lusitaniellaceae</taxon>
        <taxon>Lusitaniella</taxon>
    </lineage>
</organism>
<dbReference type="InterPro" id="IPR013686">
    <property type="entry name" value="Polypept-transport_assoc_ShlB"/>
</dbReference>
<feature type="domain" description="Polypeptide-transport-associated ShlB-type" evidence="9">
    <location>
        <begin position="114"/>
        <end position="181"/>
    </location>
</feature>
<dbReference type="Gene3D" id="3.10.20.310">
    <property type="entry name" value="membrane protein fhac"/>
    <property type="match status" value="3"/>
</dbReference>
<protein>
    <submittedName>
        <fullName evidence="10">BamA/TamA family outer membrane protein</fullName>
    </submittedName>
</protein>